<protein>
    <submittedName>
        <fullName evidence="1">Maltose permease Mal31p</fullName>
    </submittedName>
</protein>
<dbReference type="Proteomes" id="UP001152531">
    <property type="component" value="Unassembled WGS sequence"/>
</dbReference>
<reference evidence="1" key="1">
    <citation type="submission" date="2022-06" db="EMBL/GenBank/DDBJ databases">
        <authorList>
            <person name="Legras J.-L."/>
            <person name="Devillers H."/>
            <person name="Grondin C."/>
        </authorList>
    </citation>
    <scope>NUCLEOTIDE SEQUENCE</scope>
    <source>
        <strain evidence="1">CLIB 1444</strain>
    </source>
</reference>
<name>A0ACA9YD43_9ASCO</name>
<accession>A0ACA9YD43</accession>
<comment type="caution">
    <text evidence="1">The sequence shown here is derived from an EMBL/GenBank/DDBJ whole genome shotgun (WGS) entry which is preliminary data.</text>
</comment>
<proteinExistence type="predicted"/>
<organism evidence="1 2">
    <name type="scientific">[Candida] jaroonii</name>
    <dbReference type="NCBI Taxonomy" id="467808"/>
    <lineage>
        <taxon>Eukaryota</taxon>
        <taxon>Fungi</taxon>
        <taxon>Dikarya</taxon>
        <taxon>Ascomycota</taxon>
        <taxon>Saccharomycotina</taxon>
        <taxon>Pichiomycetes</taxon>
        <taxon>Debaryomycetaceae</taxon>
        <taxon>Yamadazyma</taxon>
    </lineage>
</organism>
<keyword evidence="2" id="KW-1185">Reference proteome</keyword>
<gene>
    <name evidence="1" type="ORF">CLIB1444_11S02190</name>
</gene>
<evidence type="ECO:0000313" key="2">
    <source>
        <dbReference type="Proteomes" id="UP001152531"/>
    </source>
</evidence>
<evidence type="ECO:0000313" key="1">
    <source>
        <dbReference type="EMBL" id="CAH6722835.1"/>
    </source>
</evidence>
<dbReference type="EMBL" id="CALSDN010000011">
    <property type="protein sequence ID" value="CAH6722835.1"/>
    <property type="molecule type" value="Genomic_DNA"/>
</dbReference>
<sequence>MVAEHIEDVSNPKNTEVVEKLDKYPTDTSLEAGVEDYISKFLEISDDAKNNDKKDKVMPLKEGLRTFPKAAIWSVVLSTALIMEGYDTNLLNSLYAMPAFKEKYGQPVPNSDDHEIPSNIQITLSMCVNVGEVLGLALAGVVADKLGYRWTLIVSLFFTTCFIFIVFFAQNVGMLIAGELLLGIPWGFFQTLTISYAAEVCPLVLRIYLTTYVNACWVIGQLISSGILRAFVGDETALAYRVPFAIQWVWPIPIALGIFLAPESPWWLVRKGKLAQAKKSLSRLISENKYCPDKAYLLEAMVNKMQLTITEENIKSQTESSYFDCFKGRDLRRTRVAAITWLIQNITGSALMGYSTYFYVQAGLSTSMSFTFSIIQYVLGLIGTISSWFLSQKMGRFDIYFMGLCFNCCILLIVGGLATSSNPNASWGIGSLLLVYTFMYDLTVGPLCYCIVAELPSAKLRTKTIIIARNVYNISGIITAIITPKMLNPTDWNWGAKTGFFWAGFCFCSAIWCWFELPETKGRTFAELDLLFHNKIPARKFKKTDVEIFDAGELIEIMGEEGVKKLVVANETKAEV</sequence>